<proteinExistence type="predicted"/>
<sequence length="68" mass="6861">MKTLIAVCLAATMISGFAVSAASAQTSAIVIAGQHHPYGPGGCVLPFPPFPPFPPIPPYPGCPHPPAP</sequence>
<reference evidence="2 3" key="1">
    <citation type="submission" date="2013-07" db="EMBL/GenBank/DDBJ databases">
        <authorList>
            <person name="Genoscope - CEA"/>
        </authorList>
    </citation>
    <scope>NUCLEOTIDE SEQUENCE [LARGE SCALE GENOMIC DNA]</scope>
    <source>
        <strain evidence="2 3">G6</strain>
    </source>
</reference>
<protein>
    <submittedName>
        <fullName evidence="2">Uncharacterized protein</fullName>
    </submittedName>
</protein>
<evidence type="ECO:0000313" key="3">
    <source>
        <dbReference type="Proteomes" id="UP000032735"/>
    </source>
</evidence>
<evidence type="ECO:0000256" key="1">
    <source>
        <dbReference type="SAM" id="SignalP"/>
    </source>
</evidence>
<dbReference type="RefSeq" id="WP_157879466.1">
    <property type="nucleotide sequence ID" value="NZ_FO704551.1"/>
</dbReference>
<name>A0A068R604_9GAMM</name>
<dbReference type="EMBL" id="FO704551">
    <property type="protein sequence ID" value="CDG21555.1"/>
    <property type="molecule type" value="Genomic_DNA"/>
</dbReference>
<dbReference type="HOGENOM" id="CLU_2793125_0_0_6"/>
<dbReference type="Proteomes" id="UP000032735">
    <property type="component" value="Chromosome"/>
</dbReference>
<dbReference type="KEGG" id="xpo:XPG1_1900"/>
<evidence type="ECO:0000313" key="2">
    <source>
        <dbReference type="EMBL" id="CDG21555.1"/>
    </source>
</evidence>
<organism evidence="2 3">
    <name type="scientific">Xenorhabdus poinarii G6</name>
    <dbReference type="NCBI Taxonomy" id="1354304"/>
    <lineage>
        <taxon>Bacteria</taxon>
        <taxon>Pseudomonadati</taxon>
        <taxon>Pseudomonadota</taxon>
        <taxon>Gammaproteobacteria</taxon>
        <taxon>Enterobacterales</taxon>
        <taxon>Morganellaceae</taxon>
        <taxon>Xenorhabdus</taxon>
    </lineage>
</organism>
<keyword evidence="1" id="KW-0732">Signal</keyword>
<feature type="chain" id="PRO_5001652389" evidence="1">
    <location>
        <begin position="25"/>
        <end position="68"/>
    </location>
</feature>
<dbReference type="AlphaFoldDB" id="A0A068R604"/>
<gene>
    <name evidence="2" type="ORF">XPG1_1900</name>
</gene>
<accession>A0A068R604</accession>
<feature type="signal peptide" evidence="1">
    <location>
        <begin position="1"/>
        <end position="24"/>
    </location>
</feature>
<keyword evidence="3" id="KW-1185">Reference proteome</keyword>